<organism evidence="3 4">
    <name type="scientific">Candidatus Roizmanbacteria bacterium RIFCSPLOWO2_01_FULL_35_13</name>
    <dbReference type="NCBI Taxonomy" id="1802055"/>
    <lineage>
        <taxon>Bacteria</taxon>
        <taxon>Candidatus Roizmaniibacteriota</taxon>
    </lineage>
</organism>
<evidence type="ECO:0000259" key="2">
    <source>
        <dbReference type="Pfam" id="PF12883"/>
    </source>
</evidence>
<gene>
    <name evidence="3" type="ORF">A3A74_04670</name>
</gene>
<feature type="domain" description="DUF3828" evidence="2">
    <location>
        <begin position="70"/>
        <end position="181"/>
    </location>
</feature>
<dbReference type="Gene3D" id="3.10.450.50">
    <property type="match status" value="1"/>
</dbReference>
<keyword evidence="1" id="KW-0472">Membrane</keyword>
<dbReference type="InterPro" id="IPR024289">
    <property type="entry name" value="DUF3828"/>
</dbReference>
<sequence length="182" mass="19882">MDKRIFNIVAGVMVFALIVLIVLVTALNSKKQQVPANLQTQQPPAAIDTGEQTLDLTDNDETLAMNKGTPEEVAKGFYEWYTSTENPLGSGAYKRSPLLSDYFLETLNGFVLTNDHLTGDPVLACVEVRLIKSLAVQSAVYDQSNLKASVVLNDTVTGGASYKVLLSNINSKWLIDDVRCNL</sequence>
<keyword evidence="1" id="KW-1133">Transmembrane helix</keyword>
<dbReference type="STRING" id="1802055.A3A74_04670"/>
<proteinExistence type="predicted"/>
<dbReference type="Pfam" id="PF12883">
    <property type="entry name" value="DUF3828"/>
    <property type="match status" value="1"/>
</dbReference>
<comment type="caution">
    <text evidence="3">The sequence shown here is derived from an EMBL/GenBank/DDBJ whole genome shotgun (WGS) entry which is preliminary data.</text>
</comment>
<evidence type="ECO:0000313" key="4">
    <source>
        <dbReference type="Proteomes" id="UP000179270"/>
    </source>
</evidence>
<keyword evidence="1" id="KW-0812">Transmembrane</keyword>
<dbReference type="EMBL" id="MGAF01000014">
    <property type="protein sequence ID" value="OGK41963.1"/>
    <property type="molecule type" value="Genomic_DNA"/>
</dbReference>
<feature type="transmembrane region" description="Helical" evidence="1">
    <location>
        <begin position="6"/>
        <end position="27"/>
    </location>
</feature>
<protein>
    <recommendedName>
        <fullName evidence="2">DUF3828 domain-containing protein</fullName>
    </recommendedName>
</protein>
<dbReference type="AlphaFoldDB" id="A0A1F7IF33"/>
<accession>A0A1F7IF33</accession>
<evidence type="ECO:0000313" key="3">
    <source>
        <dbReference type="EMBL" id="OGK41963.1"/>
    </source>
</evidence>
<evidence type="ECO:0000256" key="1">
    <source>
        <dbReference type="SAM" id="Phobius"/>
    </source>
</evidence>
<reference evidence="3 4" key="1">
    <citation type="journal article" date="2016" name="Nat. Commun.">
        <title>Thousands of microbial genomes shed light on interconnected biogeochemical processes in an aquifer system.</title>
        <authorList>
            <person name="Anantharaman K."/>
            <person name="Brown C.T."/>
            <person name="Hug L.A."/>
            <person name="Sharon I."/>
            <person name="Castelle C.J."/>
            <person name="Probst A.J."/>
            <person name="Thomas B.C."/>
            <person name="Singh A."/>
            <person name="Wilkins M.J."/>
            <person name="Karaoz U."/>
            <person name="Brodie E.L."/>
            <person name="Williams K.H."/>
            <person name="Hubbard S.S."/>
            <person name="Banfield J.F."/>
        </authorList>
    </citation>
    <scope>NUCLEOTIDE SEQUENCE [LARGE SCALE GENOMIC DNA]</scope>
</reference>
<name>A0A1F7IF33_9BACT</name>
<dbReference type="Proteomes" id="UP000179270">
    <property type="component" value="Unassembled WGS sequence"/>
</dbReference>